<dbReference type="OrthoDB" id="18613at10239"/>
<gene>
    <name evidence="1" type="primary">8</name>
    <name evidence="1" type="ORF">WIZARD_8</name>
</gene>
<dbReference type="GeneID" id="28800263"/>
<name>A0A160DEV7_9CAUD</name>
<dbReference type="InterPro" id="IPR015947">
    <property type="entry name" value="PUA-like_sf"/>
</dbReference>
<dbReference type="RefSeq" id="YP_009274047.1">
    <property type="nucleotide sequence ID" value="NC_030913.1"/>
</dbReference>
<keyword evidence="2" id="KW-1185">Reference proteome</keyword>
<dbReference type="Proteomes" id="UP000204215">
    <property type="component" value="Segment"/>
</dbReference>
<organism evidence="1 2">
    <name type="scientific">Gordonia phage Wizard</name>
    <dbReference type="NCBI Taxonomy" id="1838083"/>
    <lineage>
        <taxon>Viruses</taxon>
        <taxon>Duplodnaviria</taxon>
        <taxon>Heunggongvirae</taxon>
        <taxon>Uroviricota</taxon>
        <taxon>Caudoviricetes</taxon>
        <taxon>Stackebrandtviridae</taxon>
        <taxon>Frickvirinae</taxon>
        <taxon>Wizardvirus</taxon>
        <taxon>Wizardvirus wizard</taxon>
    </lineage>
</organism>
<dbReference type="EMBL" id="KU998234">
    <property type="protein sequence ID" value="ANA85314.1"/>
    <property type="molecule type" value="Genomic_DNA"/>
</dbReference>
<dbReference type="Gene3D" id="2.30.130.30">
    <property type="entry name" value="Hypothetical protein"/>
    <property type="match status" value="1"/>
</dbReference>
<evidence type="ECO:0000313" key="1">
    <source>
        <dbReference type="EMBL" id="ANA85314.1"/>
    </source>
</evidence>
<dbReference type="SUPFAM" id="SSF88697">
    <property type="entry name" value="PUA domain-like"/>
    <property type="match status" value="1"/>
</dbReference>
<protein>
    <submittedName>
        <fullName evidence="1">Uncharacterized protein</fullName>
    </submittedName>
</protein>
<reference evidence="1 2" key="1">
    <citation type="submission" date="2016-03" db="EMBL/GenBank/DDBJ databases">
        <authorList>
            <person name="Montgomery M.T."/>
            <person name="Guerrero C.A."/>
            <person name="Mavrich T.N."/>
            <person name="Pope W.H."/>
            <person name="Garlena R.A."/>
            <person name="Russell D.A."/>
            <person name="Jacobs-Sera D."/>
            <person name="Hendrix R.W."/>
            <person name="Hatfull G.F."/>
        </authorList>
    </citation>
    <scope>NUCLEOTIDE SEQUENCE [LARGE SCALE GENOMIC DNA]</scope>
</reference>
<dbReference type="KEGG" id="vg:28800263"/>
<accession>A0A160DEV7</accession>
<sequence length="158" mass="18065">MKCLTVQQPWAWAIVRGGKLIENRTQTWNYRGPLAIHAGQRWSDRGAQSDLVHRAWYEHHPSHSITRGELPEWQFEKGSIIGVVDLVDVHPDAGCCRPWGESAYTEAEGRVRHLISHLVLENPRKLTEPIPARGALGLWNLADDVERLIRRDLRGDLQ</sequence>
<evidence type="ECO:0000313" key="2">
    <source>
        <dbReference type="Proteomes" id="UP000204215"/>
    </source>
</evidence>
<proteinExistence type="predicted"/>